<dbReference type="GO" id="GO:0032267">
    <property type="term" value="F:tRNA(Ile)-lysidine synthase activity"/>
    <property type="evidence" value="ECO:0007669"/>
    <property type="project" value="UniProtKB-EC"/>
</dbReference>
<dbReference type="CDD" id="cd01992">
    <property type="entry name" value="TilS_N"/>
    <property type="match status" value="1"/>
</dbReference>
<dbReference type="SUPFAM" id="SSF56037">
    <property type="entry name" value="PheT/TilS domain"/>
    <property type="match status" value="1"/>
</dbReference>
<evidence type="ECO:0000256" key="3">
    <source>
        <dbReference type="ARBA" id="ARBA00022598"/>
    </source>
</evidence>
<feature type="binding site" evidence="8">
    <location>
        <begin position="26"/>
        <end position="31"/>
    </location>
    <ligand>
        <name>ATP</name>
        <dbReference type="ChEBI" id="CHEBI:30616"/>
    </ligand>
</feature>
<protein>
    <recommendedName>
        <fullName evidence="8">tRNA(Ile)-lysidine synthase</fullName>
        <ecNumber evidence="8">6.3.4.19</ecNumber>
    </recommendedName>
    <alternativeName>
        <fullName evidence="8">tRNA(Ile)-2-lysyl-cytidine synthase</fullName>
    </alternativeName>
    <alternativeName>
        <fullName evidence="8">tRNA(Ile)-lysidine synthetase</fullName>
    </alternativeName>
</protein>
<evidence type="ECO:0000256" key="6">
    <source>
        <dbReference type="ARBA" id="ARBA00022840"/>
    </source>
</evidence>
<dbReference type="Pfam" id="PF11734">
    <property type="entry name" value="TilS_C"/>
    <property type="match status" value="1"/>
</dbReference>
<dbReference type="Pfam" id="PF01171">
    <property type="entry name" value="ATP_bind_3"/>
    <property type="match status" value="1"/>
</dbReference>
<dbReference type="RefSeq" id="WP_055284723.1">
    <property type="nucleotide sequence ID" value="NZ_CZAY01000030.1"/>
</dbReference>
<dbReference type="GO" id="GO:0005524">
    <property type="term" value="F:ATP binding"/>
    <property type="evidence" value="ECO:0007669"/>
    <property type="project" value="UniProtKB-UniRule"/>
</dbReference>
<dbReference type="InterPro" id="IPR012795">
    <property type="entry name" value="tRNA_Ile_lys_synt_N"/>
</dbReference>
<evidence type="ECO:0000256" key="7">
    <source>
        <dbReference type="ARBA" id="ARBA00048539"/>
    </source>
</evidence>
<dbReference type="HAMAP" id="MF_01161">
    <property type="entry name" value="tRNA_Ile_lys_synt"/>
    <property type="match status" value="1"/>
</dbReference>
<dbReference type="GO" id="GO:0006400">
    <property type="term" value="P:tRNA modification"/>
    <property type="evidence" value="ECO:0007669"/>
    <property type="project" value="UniProtKB-UniRule"/>
</dbReference>
<dbReference type="SMART" id="SM00977">
    <property type="entry name" value="TilS_C"/>
    <property type="match status" value="1"/>
</dbReference>
<dbReference type="OrthoDB" id="9807403at2"/>
<organism evidence="10 11">
    <name type="scientific">Dorea longicatena</name>
    <dbReference type="NCBI Taxonomy" id="88431"/>
    <lineage>
        <taxon>Bacteria</taxon>
        <taxon>Bacillati</taxon>
        <taxon>Bacillota</taxon>
        <taxon>Clostridia</taxon>
        <taxon>Lachnospirales</taxon>
        <taxon>Lachnospiraceae</taxon>
        <taxon>Dorea</taxon>
    </lineage>
</organism>
<evidence type="ECO:0000256" key="2">
    <source>
        <dbReference type="ARBA" id="ARBA00022490"/>
    </source>
</evidence>
<dbReference type="NCBIfam" id="TIGR02433">
    <property type="entry name" value="lysidine_TilS_C"/>
    <property type="match status" value="1"/>
</dbReference>
<dbReference type="PANTHER" id="PTHR43033:SF1">
    <property type="entry name" value="TRNA(ILE)-LYSIDINE SYNTHASE-RELATED"/>
    <property type="match status" value="1"/>
</dbReference>
<dbReference type="PANTHER" id="PTHR43033">
    <property type="entry name" value="TRNA(ILE)-LYSIDINE SYNTHASE-RELATED"/>
    <property type="match status" value="1"/>
</dbReference>
<dbReference type="AlphaFoldDB" id="A0A174UBZ6"/>
<dbReference type="InterPro" id="IPR011063">
    <property type="entry name" value="TilS/TtcA_N"/>
</dbReference>
<dbReference type="Proteomes" id="UP000095485">
    <property type="component" value="Unassembled WGS sequence"/>
</dbReference>
<dbReference type="SUPFAM" id="SSF52402">
    <property type="entry name" value="Adenine nucleotide alpha hydrolases-like"/>
    <property type="match status" value="1"/>
</dbReference>
<comment type="subcellular location">
    <subcellularLocation>
        <location evidence="1 8">Cytoplasm</location>
    </subcellularLocation>
</comment>
<dbReference type="InterPro" id="IPR012094">
    <property type="entry name" value="tRNA_Ile_lys_synt"/>
</dbReference>
<comment type="domain">
    <text evidence="8">The N-terminal region contains the highly conserved SGGXDS motif, predicted to be a P-loop motif involved in ATP binding.</text>
</comment>
<dbReference type="Gene3D" id="3.40.50.620">
    <property type="entry name" value="HUPs"/>
    <property type="match status" value="1"/>
</dbReference>
<reference evidence="10 11" key="1">
    <citation type="submission" date="2015-09" db="EMBL/GenBank/DDBJ databases">
        <authorList>
            <consortium name="Pathogen Informatics"/>
        </authorList>
    </citation>
    <scope>NUCLEOTIDE SEQUENCE [LARGE SCALE GENOMIC DNA]</scope>
    <source>
        <strain evidence="10 11">2789STDY5834914</strain>
    </source>
</reference>
<keyword evidence="2 8" id="KW-0963">Cytoplasm</keyword>
<evidence type="ECO:0000313" key="10">
    <source>
        <dbReference type="EMBL" id="CUQ18896.1"/>
    </source>
</evidence>
<feature type="domain" description="Lysidine-tRNA(Ile) synthetase C-terminal" evidence="9">
    <location>
        <begin position="389"/>
        <end position="461"/>
    </location>
</feature>
<proteinExistence type="inferred from homology"/>
<keyword evidence="4 8" id="KW-0819">tRNA processing</keyword>
<dbReference type="GeneID" id="96230360"/>
<evidence type="ECO:0000313" key="11">
    <source>
        <dbReference type="Proteomes" id="UP000095485"/>
    </source>
</evidence>
<evidence type="ECO:0000256" key="4">
    <source>
        <dbReference type="ARBA" id="ARBA00022694"/>
    </source>
</evidence>
<evidence type="ECO:0000256" key="5">
    <source>
        <dbReference type="ARBA" id="ARBA00022741"/>
    </source>
</evidence>
<gene>
    <name evidence="8 10" type="primary">tilS</name>
    <name evidence="10" type="ORF">ERS852526_03087</name>
</gene>
<sequence length="473" mass="54942">MYQRVKAYVEKYHMLQENDHVITGVSGGADSVCLLFMLKEFKNEMPLELTVVHIHHGIRGDSADADERYVKALCRQLGVRYLAFHENVEQYAKEQGLTLEEAGRNIRRQIFEKVCKEKNGTKIALAHHQNDNAETLLWNLSRGCGLRGLGGISPAEGDTVRYIRPLLCVQRCEIEAFLQEKGISYCTDETNLEDHYTRNRIRNHVIPYLEQEVNPQTVMHMSETMEQMRAVWAFMEQEVQKCRERYVEKRPCGSAEDLYEERENVPELLIKEELFRDVDKTVRSFLIHALLCELAGRRKDIEQVHVRLIEDLARLQTGRKISLPYKMTAEKCYDGILLDRSDLKTGEKEDAGNEPGVHMRMFEQTAETGAFPKKTYTKWFDYDIIKSTVKIRHKEPGDYITIDRNGGTQSLKKYFINAKIPREDRDKIWLAADGSHILWIIGYRQNQAYQITDKTKRILEIEFNGGEEDGRDS</sequence>
<dbReference type="InterPro" id="IPR012796">
    <property type="entry name" value="Lysidine-tRNA-synth_C"/>
</dbReference>
<comment type="similarity">
    <text evidence="8">Belongs to the tRNA(Ile)-lysidine synthase family.</text>
</comment>
<accession>A0A174UBZ6</accession>
<keyword evidence="5 8" id="KW-0547">Nucleotide-binding</keyword>
<keyword evidence="6 8" id="KW-0067">ATP-binding</keyword>
<evidence type="ECO:0000259" key="9">
    <source>
        <dbReference type="SMART" id="SM00977"/>
    </source>
</evidence>
<evidence type="ECO:0000256" key="8">
    <source>
        <dbReference type="HAMAP-Rule" id="MF_01161"/>
    </source>
</evidence>
<evidence type="ECO:0000256" key="1">
    <source>
        <dbReference type="ARBA" id="ARBA00004496"/>
    </source>
</evidence>
<dbReference type="GO" id="GO:0005737">
    <property type="term" value="C:cytoplasm"/>
    <property type="evidence" value="ECO:0007669"/>
    <property type="project" value="UniProtKB-SubCell"/>
</dbReference>
<comment type="catalytic activity">
    <reaction evidence="7 8">
        <text>cytidine(34) in tRNA(Ile2) + L-lysine + ATP = lysidine(34) in tRNA(Ile2) + AMP + diphosphate + H(+)</text>
        <dbReference type="Rhea" id="RHEA:43744"/>
        <dbReference type="Rhea" id="RHEA-COMP:10625"/>
        <dbReference type="Rhea" id="RHEA-COMP:10670"/>
        <dbReference type="ChEBI" id="CHEBI:15378"/>
        <dbReference type="ChEBI" id="CHEBI:30616"/>
        <dbReference type="ChEBI" id="CHEBI:32551"/>
        <dbReference type="ChEBI" id="CHEBI:33019"/>
        <dbReference type="ChEBI" id="CHEBI:82748"/>
        <dbReference type="ChEBI" id="CHEBI:83665"/>
        <dbReference type="ChEBI" id="CHEBI:456215"/>
        <dbReference type="EC" id="6.3.4.19"/>
    </reaction>
</comment>
<name>A0A174UBZ6_9FIRM</name>
<dbReference type="InterPro" id="IPR014729">
    <property type="entry name" value="Rossmann-like_a/b/a_fold"/>
</dbReference>
<dbReference type="EC" id="6.3.4.19" evidence="8"/>
<keyword evidence="3 8" id="KW-0436">Ligase</keyword>
<comment type="function">
    <text evidence="8">Ligates lysine onto the cytidine present at position 34 of the AUA codon-specific tRNA(Ile) that contains the anticodon CAU, in an ATP-dependent manner. Cytidine is converted to lysidine, thus changing the amino acid specificity of the tRNA from methionine to isoleucine.</text>
</comment>
<dbReference type="EMBL" id="CZAY01000030">
    <property type="protein sequence ID" value="CUQ18896.1"/>
    <property type="molecule type" value="Genomic_DNA"/>
</dbReference>
<dbReference type="NCBIfam" id="TIGR02432">
    <property type="entry name" value="lysidine_TilS_N"/>
    <property type="match status" value="1"/>
</dbReference>